<evidence type="ECO:0000313" key="7">
    <source>
        <dbReference type="Proteomes" id="UP000186905"/>
    </source>
</evidence>
<proteinExistence type="predicted"/>
<keyword evidence="4" id="KW-1133">Transmembrane helix</keyword>
<evidence type="ECO:0000259" key="5">
    <source>
        <dbReference type="SMART" id="SM00014"/>
    </source>
</evidence>
<dbReference type="GO" id="GO:0005886">
    <property type="term" value="C:plasma membrane"/>
    <property type="evidence" value="ECO:0007669"/>
    <property type="project" value="TreeGrafter"/>
</dbReference>
<evidence type="ECO:0000256" key="2">
    <source>
        <dbReference type="ARBA" id="ARBA00032707"/>
    </source>
</evidence>
<keyword evidence="4" id="KW-0472">Membrane</keyword>
<comment type="catalytic activity">
    <reaction evidence="3">
        <text>di-trans,octa-cis-undecaprenyl diphosphate + H2O = di-trans,octa-cis-undecaprenyl phosphate + phosphate + H(+)</text>
        <dbReference type="Rhea" id="RHEA:28094"/>
        <dbReference type="ChEBI" id="CHEBI:15377"/>
        <dbReference type="ChEBI" id="CHEBI:15378"/>
        <dbReference type="ChEBI" id="CHEBI:43474"/>
        <dbReference type="ChEBI" id="CHEBI:58405"/>
        <dbReference type="ChEBI" id="CHEBI:60392"/>
        <dbReference type="EC" id="3.6.1.27"/>
    </reaction>
</comment>
<gene>
    <name evidence="6" type="ORF">BIT28_11280</name>
</gene>
<reference evidence="6 7" key="1">
    <citation type="submission" date="2016-09" db="EMBL/GenBank/DDBJ databases">
        <title>Photobacterium proteolyticum sp. nov. a protease producing bacterium isolated from ocean sediments of Laizhou Bay.</title>
        <authorList>
            <person name="Li Y."/>
        </authorList>
    </citation>
    <scope>NUCLEOTIDE SEQUENCE [LARGE SCALE GENOMIC DNA]</scope>
    <source>
        <strain evidence="6 7">13-12</strain>
    </source>
</reference>
<dbReference type="SUPFAM" id="SSF48317">
    <property type="entry name" value="Acid phosphatase/Vanadium-dependent haloperoxidase"/>
    <property type="match status" value="1"/>
</dbReference>
<feature type="transmembrane region" description="Helical" evidence="4">
    <location>
        <begin position="163"/>
        <end position="183"/>
    </location>
</feature>
<dbReference type="InterPro" id="IPR000326">
    <property type="entry name" value="PAP2/HPO"/>
</dbReference>
<feature type="transmembrane region" description="Helical" evidence="4">
    <location>
        <begin position="82"/>
        <end position="104"/>
    </location>
</feature>
<dbReference type="CDD" id="cd01610">
    <property type="entry name" value="PAP2_like"/>
    <property type="match status" value="1"/>
</dbReference>
<dbReference type="GO" id="GO:0050380">
    <property type="term" value="F:undecaprenyl-diphosphatase activity"/>
    <property type="evidence" value="ECO:0007669"/>
    <property type="project" value="UniProtKB-EC"/>
</dbReference>
<dbReference type="EMBL" id="MJIL01000099">
    <property type="protein sequence ID" value="OLQ70105.1"/>
    <property type="molecule type" value="Genomic_DNA"/>
</dbReference>
<feature type="transmembrane region" description="Helical" evidence="4">
    <location>
        <begin position="53"/>
        <end position="75"/>
    </location>
</feature>
<comment type="caution">
    <text evidence="6">The sequence shown here is derived from an EMBL/GenBank/DDBJ whole genome shotgun (WGS) entry which is preliminary data.</text>
</comment>
<dbReference type="EC" id="3.6.1.27" evidence="1"/>
<feature type="transmembrane region" description="Helical" evidence="4">
    <location>
        <begin position="13"/>
        <end position="33"/>
    </location>
</feature>
<evidence type="ECO:0000313" key="6">
    <source>
        <dbReference type="EMBL" id="OLQ70105.1"/>
    </source>
</evidence>
<dbReference type="InterPro" id="IPR036938">
    <property type="entry name" value="PAP2/HPO_sf"/>
</dbReference>
<protein>
    <recommendedName>
        <fullName evidence="1">undecaprenyl-diphosphate phosphatase</fullName>
        <ecNumber evidence="1">3.6.1.27</ecNumber>
    </recommendedName>
    <alternativeName>
        <fullName evidence="2">Undecaprenyl pyrophosphate phosphatase</fullName>
    </alternativeName>
</protein>
<dbReference type="Proteomes" id="UP000186905">
    <property type="component" value="Unassembled WGS sequence"/>
</dbReference>
<sequence length="239" mass="26493">MTMPIYSFLRNKIPGYIALLIFATIMSGLLMFFSSVELTGHVSDLTGQTFSLLTASAGNPYFLVTVCVLCSAPIISKLPKKAVVRLICQFAILLILSFIAKTALKHITEVPRPYSYQLQSLGIVHSVDEFYQLSAAEKEKAVQMATANVSGWRTSHWQGETNYSFPSGHTIFAAVCVVFWGGFFWHRRQLAAASLLILWATGVGISRIWLGMHWPTDILASIVSAGLLYLLIPEWNDTN</sequence>
<feature type="transmembrane region" description="Helical" evidence="4">
    <location>
        <begin position="216"/>
        <end position="232"/>
    </location>
</feature>
<dbReference type="Pfam" id="PF01569">
    <property type="entry name" value="PAP2"/>
    <property type="match status" value="1"/>
</dbReference>
<dbReference type="SMART" id="SM00014">
    <property type="entry name" value="acidPPc"/>
    <property type="match status" value="1"/>
</dbReference>
<accession>A0A1Q9G6Z6</accession>
<dbReference type="PANTHER" id="PTHR14969">
    <property type="entry name" value="SPHINGOSINE-1-PHOSPHATE PHOSPHOHYDROLASE"/>
    <property type="match status" value="1"/>
</dbReference>
<name>A0A1Q9G6Z6_9GAMM</name>
<dbReference type="STRING" id="1903952.BIT28_11280"/>
<evidence type="ECO:0000256" key="4">
    <source>
        <dbReference type="SAM" id="Phobius"/>
    </source>
</evidence>
<evidence type="ECO:0000256" key="1">
    <source>
        <dbReference type="ARBA" id="ARBA00012374"/>
    </source>
</evidence>
<keyword evidence="7" id="KW-1185">Reference proteome</keyword>
<dbReference type="Gene3D" id="1.20.144.10">
    <property type="entry name" value="Phosphatidic acid phosphatase type 2/haloperoxidase"/>
    <property type="match status" value="1"/>
</dbReference>
<evidence type="ECO:0000256" key="3">
    <source>
        <dbReference type="ARBA" id="ARBA00047594"/>
    </source>
</evidence>
<feature type="domain" description="Phosphatidic acid phosphatase type 2/haloperoxidase" evidence="5">
    <location>
        <begin position="85"/>
        <end position="233"/>
    </location>
</feature>
<dbReference type="AlphaFoldDB" id="A0A1Q9G6Z6"/>
<dbReference type="RefSeq" id="WP_075768105.1">
    <property type="nucleotide sequence ID" value="NZ_MJIL01000099.1"/>
</dbReference>
<dbReference type="PANTHER" id="PTHR14969:SF54">
    <property type="entry name" value="PHOSPHATIDYLGLYCEROPHOSPHATASE B"/>
    <property type="match status" value="1"/>
</dbReference>
<feature type="transmembrane region" description="Helical" evidence="4">
    <location>
        <begin position="190"/>
        <end position="210"/>
    </location>
</feature>
<keyword evidence="4" id="KW-0812">Transmembrane</keyword>
<organism evidence="6 7">
    <name type="scientific">Photobacterium proteolyticum</name>
    <dbReference type="NCBI Taxonomy" id="1903952"/>
    <lineage>
        <taxon>Bacteria</taxon>
        <taxon>Pseudomonadati</taxon>
        <taxon>Pseudomonadota</taxon>
        <taxon>Gammaproteobacteria</taxon>
        <taxon>Vibrionales</taxon>
        <taxon>Vibrionaceae</taxon>
        <taxon>Photobacterium</taxon>
    </lineage>
</organism>